<dbReference type="EMBL" id="MU254030">
    <property type="protein sequence ID" value="KAG9242843.1"/>
    <property type="molecule type" value="Genomic_DNA"/>
</dbReference>
<accession>A0A9P7YZH9</accession>
<keyword evidence="1" id="KW-0732">Signal</keyword>
<evidence type="ECO:0000313" key="2">
    <source>
        <dbReference type="EMBL" id="KAG9242843.1"/>
    </source>
</evidence>
<name>A0A9P7YZH9_9HELO</name>
<feature type="signal peptide" evidence="1">
    <location>
        <begin position="1"/>
        <end position="19"/>
    </location>
</feature>
<sequence length="736" mass="83396">MLTKLLLVVTATFTSTSNALSLGRILETYNDSPRWSNDTVVRQNNTTIPDTVDCTTPAMCWQDHRIVGPDEYWIKNAANVKNSSALTDWSEFYTEYLKADDKNEISKCYKLGRGALQCYASLYWGDGDFECRIDQMEKCHVPSAEVVLSNIDKRFPHLNDQEKTDKARAVYFTMKNFETTILNQRSIHNVFELMKNEIVGQKDLLVHTFTPQVDVVQAAKCKFAKDMIRISTMVAIRIAGASTIGAIGPAGEEAGAAAKLVLDNLSLIAGESLVYLTQAEAAAELIAERAAVHQPAENPYDAHADILRLTFSTAGGMCGNNFHVGVDDNKDRADEFTQYVIETLNQVRRTIASNLEAMFRRDPTMPKNPILNLFMSQDQWTISANEADASYNSMEDEARQSITNLVISELLAGSRCYQECEPLDAKFSDGCNGNTPNNNGHPDRINQLSRACYPQDKVRCQMQCITKEKHNNRKNPLPGLEKLSQFGITPRVLMDSSWNAYKQSGPDSYTAVNMVVDGHLKPNATSLHIPVCIGRSGERRIATMSKHDEWNKGMPMACGFRGEDTGRFLDRIGLNITTGVEIEYRHWHLLRTMKHMSPIERYLLLCELNLRFPTRGHRLVKNKRDDMCDAAKIDTWFMTHEEANAYFCNMFDHGHFYEKGKEGEYVHYADMPSSEFLGTLSHRCEEWNKHHKDMARIFKNTQDITKLARILQAKTKANSMKDSLFHHGTWSHHPEN</sequence>
<reference evidence="2" key="1">
    <citation type="journal article" date="2021" name="IMA Fungus">
        <title>Genomic characterization of three marine fungi, including Emericellopsis atlantica sp. nov. with signatures of a generalist lifestyle and marine biomass degradation.</title>
        <authorList>
            <person name="Hagestad O.C."/>
            <person name="Hou L."/>
            <person name="Andersen J.H."/>
            <person name="Hansen E.H."/>
            <person name="Altermark B."/>
            <person name="Li C."/>
            <person name="Kuhnert E."/>
            <person name="Cox R.J."/>
            <person name="Crous P.W."/>
            <person name="Spatafora J.W."/>
            <person name="Lail K."/>
            <person name="Amirebrahimi M."/>
            <person name="Lipzen A."/>
            <person name="Pangilinan J."/>
            <person name="Andreopoulos W."/>
            <person name="Hayes R.D."/>
            <person name="Ng V."/>
            <person name="Grigoriev I.V."/>
            <person name="Jackson S.A."/>
            <person name="Sutton T.D.S."/>
            <person name="Dobson A.D.W."/>
            <person name="Rama T."/>
        </authorList>
    </citation>
    <scope>NUCLEOTIDE SEQUENCE</scope>
    <source>
        <strain evidence="2">TRa3180A</strain>
    </source>
</reference>
<comment type="caution">
    <text evidence="2">The sequence shown here is derived from an EMBL/GenBank/DDBJ whole genome shotgun (WGS) entry which is preliminary data.</text>
</comment>
<evidence type="ECO:0000313" key="3">
    <source>
        <dbReference type="Proteomes" id="UP000887226"/>
    </source>
</evidence>
<dbReference type="Proteomes" id="UP000887226">
    <property type="component" value="Unassembled WGS sequence"/>
</dbReference>
<feature type="chain" id="PRO_5040433763" evidence="1">
    <location>
        <begin position="20"/>
        <end position="736"/>
    </location>
</feature>
<evidence type="ECO:0000256" key="1">
    <source>
        <dbReference type="SAM" id="SignalP"/>
    </source>
</evidence>
<organism evidence="2 3">
    <name type="scientific">Calycina marina</name>
    <dbReference type="NCBI Taxonomy" id="1763456"/>
    <lineage>
        <taxon>Eukaryota</taxon>
        <taxon>Fungi</taxon>
        <taxon>Dikarya</taxon>
        <taxon>Ascomycota</taxon>
        <taxon>Pezizomycotina</taxon>
        <taxon>Leotiomycetes</taxon>
        <taxon>Helotiales</taxon>
        <taxon>Pezizellaceae</taxon>
        <taxon>Calycina</taxon>
    </lineage>
</organism>
<gene>
    <name evidence="2" type="ORF">BJ878DRAFT_577073</name>
</gene>
<protein>
    <submittedName>
        <fullName evidence="2">Uncharacterized protein</fullName>
    </submittedName>
</protein>
<proteinExistence type="predicted"/>
<dbReference type="AlphaFoldDB" id="A0A9P7YZH9"/>
<dbReference type="OrthoDB" id="10502555at2759"/>
<keyword evidence="3" id="KW-1185">Reference proteome</keyword>